<protein>
    <submittedName>
        <fullName evidence="2">Uncharacterized protein</fullName>
    </submittedName>
</protein>
<proteinExistence type="predicted"/>
<evidence type="ECO:0000313" key="2">
    <source>
        <dbReference type="EMBL" id="TEB11739.1"/>
    </source>
</evidence>
<comment type="caution">
    <text evidence="2">The sequence shown here is derived from an EMBL/GenBank/DDBJ whole genome shotgun (WGS) entry which is preliminary data.</text>
</comment>
<keyword evidence="3" id="KW-1185">Reference proteome</keyword>
<organism evidence="2 3">
    <name type="scientific">Coprinellus micaceus</name>
    <name type="common">Glistening ink-cap mushroom</name>
    <name type="synonym">Coprinus micaceus</name>
    <dbReference type="NCBI Taxonomy" id="71717"/>
    <lineage>
        <taxon>Eukaryota</taxon>
        <taxon>Fungi</taxon>
        <taxon>Dikarya</taxon>
        <taxon>Basidiomycota</taxon>
        <taxon>Agaricomycotina</taxon>
        <taxon>Agaricomycetes</taxon>
        <taxon>Agaricomycetidae</taxon>
        <taxon>Agaricales</taxon>
        <taxon>Agaricineae</taxon>
        <taxon>Psathyrellaceae</taxon>
        <taxon>Coprinellus</taxon>
    </lineage>
</organism>
<dbReference type="AlphaFoldDB" id="A0A4Y7RSN7"/>
<evidence type="ECO:0000256" key="1">
    <source>
        <dbReference type="SAM" id="Phobius"/>
    </source>
</evidence>
<feature type="transmembrane region" description="Helical" evidence="1">
    <location>
        <begin position="30"/>
        <end position="52"/>
    </location>
</feature>
<gene>
    <name evidence="2" type="ORF">FA13DRAFT_1652831</name>
</gene>
<keyword evidence="1" id="KW-0472">Membrane</keyword>
<evidence type="ECO:0000313" key="3">
    <source>
        <dbReference type="Proteomes" id="UP000298030"/>
    </source>
</evidence>
<dbReference type="EMBL" id="QPFP01000442">
    <property type="protein sequence ID" value="TEB11739.1"/>
    <property type="molecule type" value="Genomic_DNA"/>
</dbReference>
<name>A0A4Y7RSN7_COPMI</name>
<sequence>MSKVREPVEWAFKGVTQQFAFLDFSRSQKILLTPCALLYMVGLLMCNCHTILHHPQISQYFSCTPPTLDEYFTGEPTDNLDGSMDSWCMDSPWAVRWEKVQGNEDDITIDSIDK</sequence>
<keyword evidence="1" id="KW-0812">Transmembrane</keyword>
<reference evidence="2 3" key="1">
    <citation type="journal article" date="2019" name="Nat. Ecol. Evol.">
        <title>Megaphylogeny resolves global patterns of mushroom evolution.</title>
        <authorList>
            <person name="Varga T."/>
            <person name="Krizsan K."/>
            <person name="Foldi C."/>
            <person name="Dima B."/>
            <person name="Sanchez-Garcia M."/>
            <person name="Sanchez-Ramirez S."/>
            <person name="Szollosi G.J."/>
            <person name="Szarkandi J.G."/>
            <person name="Papp V."/>
            <person name="Albert L."/>
            <person name="Andreopoulos W."/>
            <person name="Angelini C."/>
            <person name="Antonin V."/>
            <person name="Barry K.W."/>
            <person name="Bougher N.L."/>
            <person name="Buchanan P."/>
            <person name="Buyck B."/>
            <person name="Bense V."/>
            <person name="Catcheside P."/>
            <person name="Chovatia M."/>
            <person name="Cooper J."/>
            <person name="Damon W."/>
            <person name="Desjardin D."/>
            <person name="Finy P."/>
            <person name="Geml J."/>
            <person name="Haridas S."/>
            <person name="Hughes K."/>
            <person name="Justo A."/>
            <person name="Karasinski D."/>
            <person name="Kautmanova I."/>
            <person name="Kiss B."/>
            <person name="Kocsube S."/>
            <person name="Kotiranta H."/>
            <person name="LaButti K.M."/>
            <person name="Lechner B.E."/>
            <person name="Liimatainen K."/>
            <person name="Lipzen A."/>
            <person name="Lukacs Z."/>
            <person name="Mihaltcheva S."/>
            <person name="Morgado L.N."/>
            <person name="Niskanen T."/>
            <person name="Noordeloos M.E."/>
            <person name="Ohm R.A."/>
            <person name="Ortiz-Santana B."/>
            <person name="Ovrebo C."/>
            <person name="Racz N."/>
            <person name="Riley R."/>
            <person name="Savchenko A."/>
            <person name="Shiryaev A."/>
            <person name="Soop K."/>
            <person name="Spirin V."/>
            <person name="Szebenyi C."/>
            <person name="Tomsovsky M."/>
            <person name="Tulloss R.E."/>
            <person name="Uehling J."/>
            <person name="Grigoriev I.V."/>
            <person name="Vagvolgyi C."/>
            <person name="Papp T."/>
            <person name="Martin F.M."/>
            <person name="Miettinen O."/>
            <person name="Hibbett D.S."/>
            <person name="Nagy L.G."/>
        </authorList>
    </citation>
    <scope>NUCLEOTIDE SEQUENCE [LARGE SCALE GENOMIC DNA]</scope>
    <source>
        <strain evidence="2 3">FP101781</strain>
    </source>
</reference>
<dbReference type="OrthoDB" id="5945905at2759"/>
<accession>A0A4Y7RSN7</accession>
<dbReference type="Proteomes" id="UP000298030">
    <property type="component" value="Unassembled WGS sequence"/>
</dbReference>
<dbReference type="STRING" id="71717.A0A4Y7RSN7"/>
<keyword evidence="1" id="KW-1133">Transmembrane helix</keyword>